<dbReference type="GO" id="GO:0022857">
    <property type="term" value="F:transmembrane transporter activity"/>
    <property type="evidence" value="ECO:0007669"/>
    <property type="project" value="InterPro"/>
</dbReference>
<evidence type="ECO:0000256" key="2">
    <source>
        <dbReference type="ARBA" id="ARBA00022475"/>
    </source>
</evidence>
<sequence length="388" mass="38992">MPLPVLALALAAFAVGTTEFVIMGLLPAVATDLGVGLPDAGLLVTGYALGVAFGAPPVAALAARVQPHRSLAALMLVFIAGNLVCAVAPDYRTLMAGRIIASLTHGAFFGVGSAVAAGLVAADRRAAAIALMFSGLTLANVLGVPAGAWIGAHAGWRVTFWIVCALGLVALVGVWALVPRHVATAAPGASAGWGILARPRFLAALLLTATGFGGMFAALTYVAPLLHDIAGFSTARVNATLVVFGLGTTVGNVVGGWLSDRWPVRSMFAILLALAVVEATLSLAALLPAAVAAASFLWGLAAFATAPGLQARVLDEAPDAPALASTLNIGAFNLGNAGGAWLGGRALAADVPLVQLPLLAAALALVAVAVLAWITLDTRIARHRTTTP</sequence>
<feature type="transmembrane region" description="Helical" evidence="6">
    <location>
        <begin position="70"/>
        <end position="89"/>
    </location>
</feature>
<feature type="domain" description="Major facilitator superfamily (MFS) profile" evidence="7">
    <location>
        <begin position="4"/>
        <end position="379"/>
    </location>
</feature>
<dbReference type="SUPFAM" id="SSF103473">
    <property type="entry name" value="MFS general substrate transporter"/>
    <property type="match status" value="1"/>
</dbReference>
<feature type="transmembrane region" description="Helical" evidence="6">
    <location>
        <begin position="129"/>
        <end position="152"/>
    </location>
</feature>
<keyword evidence="4 6" id="KW-1133">Transmembrane helix</keyword>
<dbReference type="InterPro" id="IPR020846">
    <property type="entry name" value="MFS_dom"/>
</dbReference>
<evidence type="ECO:0000256" key="4">
    <source>
        <dbReference type="ARBA" id="ARBA00022989"/>
    </source>
</evidence>
<keyword evidence="9" id="KW-1185">Reference proteome</keyword>
<dbReference type="AlphaFoldDB" id="A0A934Q4S5"/>
<keyword evidence="2" id="KW-1003">Cell membrane</keyword>
<evidence type="ECO:0000256" key="5">
    <source>
        <dbReference type="ARBA" id="ARBA00023136"/>
    </source>
</evidence>
<comment type="subcellular location">
    <subcellularLocation>
        <location evidence="1">Cell membrane</location>
        <topology evidence="1">Multi-pass membrane protein</topology>
    </subcellularLocation>
</comment>
<feature type="transmembrane region" description="Helical" evidence="6">
    <location>
        <begin position="158"/>
        <end position="178"/>
    </location>
</feature>
<evidence type="ECO:0000256" key="6">
    <source>
        <dbReference type="SAM" id="Phobius"/>
    </source>
</evidence>
<dbReference type="EMBL" id="JAEDAO010000001">
    <property type="protein sequence ID" value="MBK0394908.1"/>
    <property type="molecule type" value="Genomic_DNA"/>
</dbReference>
<gene>
    <name evidence="8" type="ORF">I8E28_20050</name>
</gene>
<accession>A0A934Q4S5</accession>
<dbReference type="InterPro" id="IPR011701">
    <property type="entry name" value="MFS"/>
</dbReference>
<feature type="transmembrane region" description="Helical" evidence="6">
    <location>
        <begin position="42"/>
        <end position="63"/>
    </location>
</feature>
<name>A0A934Q4S5_9BURK</name>
<comment type="caution">
    <text evidence="8">The sequence shown here is derived from an EMBL/GenBank/DDBJ whole genome shotgun (WGS) entry which is preliminary data.</text>
</comment>
<dbReference type="Pfam" id="PF07690">
    <property type="entry name" value="MFS_1"/>
    <property type="match status" value="1"/>
</dbReference>
<dbReference type="CDD" id="cd17324">
    <property type="entry name" value="MFS_NepI_like"/>
    <property type="match status" value="1"/>
</dbReference>
<dbReference type="Proteomes" id="UP000617041">
    <property type="component" value="Unassembled WGS sequence"/>
</dbReference>
<dbReference type="RefSeq" id="WP_200790465.1">
    <property type="nucleotide sequence ID" value="NZ_JAEDAO010000001.1"/>
</dbReference>
<evidence type="ECO:0000256" key="3">
    <source>
        <dbReference type="ARBA" id="ARBA00022692"/>
    </source>
</evidence>
<feature type="transmembrane region" description="Helical" evidence="6">
    <location>
        <begin position="235"/>
        <end position="258"/>
    </location>
</feature>
<evidence type="ECO:0000313" key="9">
    <source>
        <dbReference type="Proteomes" id="UP000617041"/>
    </source>
</evidence>
<dbReference type="GO" id="GO:0005886">
    <property type="term" value="C:plasma membrane"/>
    <property type="evidence" value="ECO:0007669"/>
    <property type="project" value="UniProtKB-SubCell"/>
</dbReference>
<dbReference type="InterPro" id="IPR050189">
    <property type="entry name" value="MFS_Efflux_Transporters"/>
</dbReference>
<dbReference type="InterPro" id="IPR036259">
    <property type="entry name" value="MFS_trans_sf"/>
</dbReference>
<organism evidence="8 9">
    <name type="scientific">Ramlibacter algicola</name>
    <dbReference type="NCBI Taxonomy" id="2795217"/>
    <lineage>
        <taxon>Bacteria</taxon>
        <taxon>Pseudomonadati</taxon>
        <taxon>Pseudomonadota</taxon>
        <taxon>Betaproteobacteria</taxon>
        <taxon>Burkholderiales</taxon>
        <taxon>Comamonadaceae</taxon>
        <taxon>Ramlibacter</taxon>
    </lineage>
</organism>
<protein>
    <submittedName>
        <fullName evidence="8">MFS transporter</fullName>
    </submittedName>
</protein>
<feature type="transmembrane region" description="Helical" evidence="6">
    <location>
        <begin position="270"/>
        <end position="298"/>
    </location>
</feature>
<feature type="transmembrane region" description="Helical" evidence="6">
    <location>
        <begin position="356"/>
        <end position="376"/>
    </location>
</feature>
<dbReference type="PANTHER" id="PTHR43124:SF8">
    <property type="entry name" value="INNER MEMBRANE TRANSPORT PROTEIN YDHP"/>
    <property type="match status" value="1"/>
</dbReference>
<reference evidence="8" key="1">
    <citation type="submission" date="2020-12" db="EMBL/GenBank/DDBJ databases">
        <title>Ramlibacter sp. nov., isolated from a freshwater alga, Cryptomonas.</title>
        <authorList>
            <person name="Kim H.M."/>
            <person name="Jeon C.O."/>
        </authorList>
    </citation>
    <scope>NUCLEOTIDE SEQUENCE</scope>
    <source>
        <strain evidence="8">CrO1</strain>
    </source>
</reference>
<feature type="transmembrane region" description="Helical" evidence="6">
    <location>
        <begin position="95"/>
        <end position="122"/>
    </location>
</feature>
<evidence type="ECO:0000259" key="7">
    <source>
        <dbReference type="PROSITE" id="PS50850"/>
    </source>
</evidence>
<keyword evidence="5 6" id="KW-0472">Membrane</keyword>
<keyword evidence="3 6" id="KW-0812">Transmembrane</keyword>
<dbReference type="PANTHER" id="PTHR43124">
    <property type="entry name" value="PURINE EFFLUX PUMP PBUE"/>
    <property type="match status" value="1"/>
</dbReference>
<feature type="transmembrane region" description="Helical" evidence="6">
    <location>
        <begin position="199"/>
        <end position="223"/>
    </location>
</feature>
<evidence type="ECO:0000313" key="8">
    <source>
        <dbReference type="EMBL" id="MBK0394908.1"/>
    </source>
</evidence>
<dbReference type="PROSITE" id="PS50850">
    <property type="entry name" value="MFS"/>
    <property type="match status" value="1"/>
</dbReference>
<proteinExistence type="predicted"/>
<evidence type="ECO:0000256" key="1">
    <source>
        <dbReference type="ARBA" id="ARBA00004651"/>
    </source>
</evidence>
<dbReference type="Gene3D" id="1.20.1250.20">
    <property type="entry name" value="MFS general substrate transporter like domains"/>
    <property type="match status" value="2"/>
</dbReference>